<evidence type="ECO:0000313" key="17">
    <source>
        <dbReference type="EMBL" id="MQX15211.1"/>
    </source>
</evidence>
<gene>
    <name evidence="15 17" type="primary">dapE</name>
    <name evidence="17" type="ORF">GHK62_10675</name>
</gene>
<comment type="pathway">
    <text evidence="1 15">Amino-acid biosynthesis; L-lysine biosynthesis via DAP pathway; LL-2,6-diaminopimelate from (S)-tetrahydrodipicolinate (succinylase route): step 3/3.</text>
</comment>
<dbReference type="PROSITE" id="PS00758">
    <property type="entry name" value="ARGE_DAPE_CPG2_1"/>
    <property type="match status" value="1"/>
</dbReference>
<dbReference type="NCBIfam" id="NF009557">
    <property type="entry name" value="PRK13009.1"/>
    <property type="match status" value="1"/>
</dbReference>
<dbReference type="InterPro" id="IPR036264">
    <property type="entry name" value="Bact_exopeptidase_dim_dom"/>
</dbReference>
<evidence type="ECO:0000256" key="7">
    <source>
        <dbReference type="ARBA" id="ARBA00022723"/>
    </source>
</evidence>
<dbReference type="InterPro" id="IPR001261">
    <property type="entry name" value="ArgE/DapE_CS"/>
</dbReference>
<dbReference type="GO" id="GO:0009089">
    <property type="term" value="P:lysine biosynthetic process via diaminopimelate"/>
    <property type="evidence" value="ECO:0007669"/>
    <property type="project" value="UniProtKB-UniRule"/>
</dbReference>
<dbReference type="InterPro" id="IPR011650">
    <property type="entry name" value="Peptidase_M20_dimer"/>
</dbReference>
<keyword evidence="11 15" id="KW-0457">Lysine biosynthesis</keyword>
<feature type="active site" evidence="15">
    <location>
        <position position="75"/>
    </location>
</feature>
<comment type="caution">
    <text evidence="17">The sequence shown here is derived from an EMBL/GenBank/DDBJ whole genome shotgun (WGS) entry which is preliminary data.</text>
</comment>
<evidence type="ECO:0000256" key="3">
    <source>
        <dbReference type="ARBA" id="ARBA00011738"/>
    </source>
</evidence>
<evidence type="ECO:0000256" key="13">
    <source>
        <dbReference type="ARBA" id="ARBA00031891"/>
    </source>
</evidence>
<dbReference type="Pfam" id="PF07687">
    <property type="entry name" value="M20_dimer"/>
    <property type="match status" value="1"/>
</dbReference>
<dbReference type="OrthoDB" id="9809784at2"/>
<evidence type="ECO:0000256" key="2">
    <source>
        <dbReference type="ARBA" id="ARBA00006746"/>
    </source>
</evidence>
<dbReference type="EC" id="3.5.1.18" evidence="4 15"/>
<evidence type="ECO:0000256" key="10">
    <source>
        <dbReference type="ARBA" id="ARBA00022915"/>
    </source>
</evidence>
<comment type="function">
    <text evidence="15">Catalyzes the hydrolysis of N-succinyl-L,L-diaminopimelic acid (SDAP), forming succinate and LL-2,6-diaminopimelate (DAP), an intermediate involved in the bacterial biosynthesis of lysine and meso-diaminopimelic acid, an essential component of bacterial cell walls.</text>
</comment>
<comment type="catalytic activity">
    <reaction evidence="14 15">
        <text>N-succinyl-(2S,6S)-2,6-diaminopimelate + H2O = (2S,6S)-2,6-diaminopimelate + succinate</text>
        <dbReference type="Rhea" id="RHEA:22608"/>
        <dbReference type="ChEBI" id="CHEBI:15377"/>
        <dbReference type="ChEBI" id="CHEBI:30031"/>
        <dbReference type="ChEBI" id="CHEBI:57609"/>
        <dbReference type="ChEBI" id="CHEBI:58087"/>
        <dbReference type="EC" id="3.5.1.18"/>
    </reaction>
</comment>
<dbReference type="UniPathway" id="UPA00034">
    <property type="reaction ID" value="UER00021"/>
</dbReference>
<evidence type="ECO:0000256" key="9">
    <source>
        <dbReference type="ARBA" id="ARBA00022833"/>
    </source>
</evidence>
<dbReference type="EMBL" id="WITC01000036">
    <property type="protein sequence ID" value="MQX15211.1"/>
    <property type="molecule type" value="Genomic_DNA"/>
</dbReference>
<dbReference type="RefSeq" id="WP_153438796.1">
    <property type="nucleotide sequence ID" value="NZ_JACIGA010000001.1"/>
</dbReference>
<dbReference type="GO" id="GO:0050897">
    <property type="term" value="F:cobalt ion binding"/>
    <property type="evidence" value="ECO:0007669"/>
    <property type="project" value="UniProtKB-UniRule"/>
</dbReference>
<feature type="binding site" evidence="15">
    <location>
        <position position="106"/>
    </location>
    <ligand>
        <name>Zn(2+)</name>
        <dbReference type="ChEBI" id="CHEBI:29105"/>
        <label>1</label>
    </ligand>
</feature>
<feature type="binding site" evidence="15">
    <location>
        <position position="73"/>
    </location>
    <ligand>
        <name>Zn(2+)</name>
        <dbReference type="ChEBI" id="CHEBI:29105"/>
        <label>1</label>
    </ligand>
</feature>
<evidence type="ECO:0000259" key="16">
    <source>
        <dbReference type="Pfam" id="PF07687"/>
    </source>
</evidence>
<dbReference type="PROSITE" id="PS00759">
    <property type="entry name" value="ARGE_DAPE_CPG2_2"/>
    <property type="match status" value="1"/>
</dbReference>
<evidence type="ECO:0000256" key="6">
    <source>
        <dbReference type="ARBA" id="ARBA00022605"/>
    </source>
</evidence>
<protein>
    <recommendedName>
        <fullName evidence="5 15">Succinyl-diaminopimelate desuccinylase</fullName>
        <shortName evidence="15">SDAP desuccinylase</shortName>
        <ecNumber evidence="4 15">3.5.1.18</ecNumber>
    </recommendedName>
    <alternativeName>
        <fullName evidence="13 15">N-succinyl-LL-2,6-diaminoheptanedioate amidohydrolase</fullName>
    </alternativeName>
</protein>
<dbReference type="Gene3D" id="3.40.630.10">
    <property type="entry name" value="Zn peptidases"/>
    <property type="match status" value="2"/>
</dbReference>
<comment type="cofactor">
    <cofactor evidence="15">
        <name>Zn(2+)</name>
        <dbReference type="ChEBI" id="CHEBI:29105"/>
    </cofactor>
    <cofactor evidence="15">
        <name>Co(2+)</name>
        <dbReference type="ChEBI" id="CHEBI:48828"/>
    </cofactor>
    <text evidence="15">Binds 2 Zn(2+) or Co(2+) ions per subunit.</text>
</comment>
<keyword evidence="8 15" id="KW-0378">Hydrolase</keyword>
<dbReference type="GO" id="GO:0008777">
    <property type="term" value="F:acetylornithine deacetylase activity"/>
    <property type="evidence" value="ECO:0007669"/>
    <property type="project" value="TreeGrafter"/>
</dbReference>
<keyword evidence="10 15" id="KW-0220">Diaminopimelate biosynthesis</keyword>
<evidence type="ECO:0000256" key="14">
    <source>
        <dbReference type="ARBA" id="ARBA00051301"/>
    </source>
</evidence>
<dbReference type="CDD" id="cd03891">
    <property type="entry name" value="M20_DapE_proteobac"/>
    <property type="match status" value="1"/>
</dbReference>
<dbReference type="SUPFAM" id="SSF53187">
    <property type="entry name" value="Zn-dependent exopeptidases"/>
    <property type="match status" value="1"/>
</dbReference>
<dbReference type="InterPro" id="IPR050072">
    <property type="entry name" value="Peptidase_M20A"/>
</dbReference>
<feature type="binding site" evidence="15">
    <location>
        <position position="366"/>
    </location>
    <ligand>
        <name>Zn(2+)</name>
        <dbReference type="ChEBI" id="CHEBI:29105"/>
        <label>2</label>
    </ligand>
</feature>
<feature type="binding site" evidence="15">
    <location>
        <position position="141"/>
    </location>
    <ligand>
        <name>Zn(2+)</name>
        <dbReference type="ChEBI" id="CHEBI:29105"/>
        <label>2</label>
    </ligand>
</feature>
<dbReference type="GO" id="GO:0006526">
    <property type="term" value="P:L-arginine biosynthetic process"/>
    <property type="evidence" value="ECO:0007669"/>
    <property type="project" value="TreeGrafter"/>
</dbReference>
<dbReference type="SUPFAM" id="SSF55031">
    <property type="entry name" value="Bacterial exopeptidase dimerisation domain"/>
    <property type="match status" value="1"/>
</dbReference>
<keyword evidence="9 15" id="KW-0862">Zinc</keyword>
<feature type="binding site" evidence="15">
    <location>
        <position position="106"/>
    </location>
    <ligand>
        <name>Zn(2+)</name>
        <dbReference type="ChEBI" id="CHEBI:29105"/>
        <label>2</label>
    </ligand>
</feature>
<evidence type="ECO:0000313" key="18">
    <source>
        <dbReference type="Proteomes" id="UP000439983"/>
    </source>
</evidence>
<reference evidence="17 18" key="1">
    <citation type="journal article" date="2013" name="Genome Biol.">
        <title>Comparative genomics of the core and accessory genomes of 48 Sinorhizobium strains comprising five genospecies.</title>
        <authorList>
            <person name="Sugawara M."/>
            <person name="Epstein B."/>
            <person name="Badgley B.D."/>
            <person name="Unno T."/>
            <person name="Xu L."/>
            <person name="Reese J."/>
            <person name="Gyaneshwar P."/>
            <person name="Denny R."/>
            <person name="Mudge J."/>
            <person name="Bharti A.K."/>
            <person name="Farmer A.D."/>
            <person name="May G.D."/>
            <person name="Woodward J.E."/>
            <person name="Medigue C."/>
            <person name="Vallenet D."/>
            <person name="Lajus A."/>
            <person name="Rouy Z."/>
            <person name="Martinez-Vaz B."/>
            <person name="Tiffin P."/>
            <person name="Young N.D."/>
            <person name="Sadowsky M.J."/>
        </authorList>
    </citation>
    <scope>NUCLEOTIDE SEQUENCE [LARGE SCALE GENOMIC DNA]</scope>
    <source>
        <strain evidence="17 18">USDA4894</strain>
    </source>
</reference>
<dbReference type="GO" id="GO:0019877">
    <property type="term" value="P:diaminopimelate biosynthetic process"/>
    <property type="evidence" value="ECO:0007669"/>
    <property type="project" value="UniProtKB-UniRule"/>
</dbReference>
<evidence type="ECO:0000256" key="4">
    <source>
        <dbReference type="ARBA" id="ARBA00011921"/>
    </source>
</evidence>
<proteinExistence type="inferred from homology"/>
<dbReference type="Proteomes" id="UP000439983">
    <property type="component" value="Unassembled WGS sequence"/>
</dbReference>
<dbReference type="HAMAP" id="MF_01690">
    <property type="entry name" value="DapE"/>
    <property type="match status" value="1"/>
</dbReference>
<dbReference type="GO" id="GO:0008270">
    <property type="term" value="F:zinc ion binding"/>
    <property type="evidence" value="ECO:0007669"/>
    <property type="project" value="UniProtKB-UniRule"/>
</dbReference>
<evidence type="ECO:0000256" key="12">
    <source>
        <dbReference type="ARBA" id="ARBA00023285"/>
    </source>
</evidence>
<dbReference type="InterPro" id="IPR002933">
    <property type="entry name" value="Peptidase_M20"/>
</dbReference>
<dbReference type="PANTHER" id="PTHR43808:SF31">
    <property type="entry name" value="N-ACETYL-L-CITRULLINE DEACETYLASE"/>
    <property type="match status" value="1"/>
</dbReference>
<dbReference type="PANTHER" id="PTHR43808">
    <property type="entry name" value="ACETYLORNITHINE DEACETYLASE"/>
    <property type="match status" value="1"/>
</dbReference>
<comment type="similarity">
    <text evidence="2 15">Belongs to the peptidase M20A family. DapE subfamily.</text>
</comment>
<dbReference type="InterPro" id="IPR005941">
    <property type="entry name" value="DapE_proteobac"/>
</dbReference>
<evidence type="ECO:0000256" key="15">
    <source>
        <dbReference type="HAMAP-Rule" id="MF_01690"/>
    </source>
</evidence>
<dbReference type="GO" id="GO:0009014">
    <property type="term" value="F:succinyl-diaminopimelate desuccinylase activity"/>
    <property type="evidence" value="ECO:0007669"/>
    <property type="project" value="UniProtKB-UniRule"/>
</dbReference>
<keyword evidence="18" id="KW-1185">Reference proteome</keyword>
<dbReference type="Gene3D" id="3.30.70.360">
    <property type="match status" value="1"/>
</dbReference>
<dbReference type="AlphaFoldDB" id="A0A6N7LBI8"/>
<dbReference type="Pfam" id="PF01546">
    <property type="entry name" value="Peptidase_M20"/>
    <property type="match status" value="1"/>
</dbReference>
<evidence type="ECO:0000256" key="1">
    <source>
        <dbReference type="ARBA" id="ARBA00005130"/>
    </source>
</evidence>
<evidence type="ECO:0000256" key="5">
    <source>
        <dbReference type="ARBA" id="ARBA00022391"/>
    </source>
</evidence>
<keyword evidence="7 15" id="KW-0479">Metal-binding</keyword>
<organism evidence="17 18">
    <name type="scientific">Sinorhizobium terangae</name>
    <dbReference type="NCBI Taxonomy" id="110322"/>
    <lineage>
        <taxon>Bacteria</taxon>
        <taxon>Pseudomonadati</taxon>
        <taxon>Pseudomonadota</taxon>
        <taxon>Alphaproteobacteria</taxon>
        <taxon>Hyphomicrobiales</taxon>
        <taxon>Rhizobiaceae</taxon>
        <taxon>Sinorhizobium/Ensifer group</taxon>
        <taxon>Sinorhizobium</taxon>
    </lineage>
</organism>
<name>A0A6N7LBI8_SINTE</name>
<evidence type="ECO:0000256" key="8">
    <source>
        <dbReference type="ARBA" id="ARBA00022801"/>
    </source>
</evidence>
<dbReference type="NCBIfam" id="TIGR01246">
    <property type="entry name" value="dapE_proteo"/>
    <property type="match status" value="1"/>
</dbReference>
<keyword evidence="12 15" id="KW-0170">Cobalt</keyword>
<feature type="active site" description="Proton acceptor" evidence="15">
    <location>
        <position position="140"/>
    </location>
</feature>
<accession>A0A6N7LBI8</accession>
<sequence>MTSTDPITNLATLIRCPSVTPAEGGALAALEQMLKPLGFTVDRVVAKDTGTPDIENLYARLGSDGPHLMFAGHTDVVPVGDEAAWTHPPFSAAIADGEMYGRGAVDMKGGIACFVAAVARHIEKHGAPKGSLSFLITGDEEGPAINGTVKLLEWAAAKGERWDACLVGEPTNPDALGDMIKIGRRGSLSGRITVHGVQGHAAYPHLADNPVRGILQLTEALMDPPFDSGTENFQPSNLEVTTIDVGNPAVNVIPAKASASFNIRFNDIWTAESLMAEIIARLDRAAAKDKLRPGRTPVRYDIVWNERPSHVFLTRNNALIDSLSGAVEAVVGRQPKLSTTGGTSDARFIKDYCPVVEFGLVGQTMHMVDERVAVADLETLTGIYETFIARWFGHAAA</sequence>
<keyword evidence="6 15" id="KW-0028">Amino-acid biosynthesis</keyword>
<comment type="subunit">
    <text evidence="3 15">Homodimer.</text>
</comment>
<evidence type="ECO:0000256" key="11">
    <source>
        <dbReference type="ARBA" id="ARBA00023154"/>
    </source>
</evidence>
<feature type="binding site" evidence="15">
    <location>
        <position position="169"/>
    </location>
    <ligand>
        <name>Zn(2+)</name>
        <dbReference type="ChEBI" id="CHEBI:29105"/>
        <label>1</label>
    </ligand>
</feature>
<feature type="domain" description="Peptidase M20 dimerisation" evidence="16">
    <location>
        <begin position="182"/>
        <end position="289"/>
    </location>
</feature>